<gene>
    <name evidence="3" type="ORF">RG47T_1943</name>
</gene>
<evidence type="ECO:0000259" key="2">
    <source>
        <dbReference type="Pfam" id="PF04909"/>
    </source>
</evidence>
<name>A0A1Q5ZXL4_9SPHI</name>
<evidence type="ECO:0000313" key="3">
    <source>
        <dbReference type="EMBL" id="OKS86487.1"/>
    </source>
</evidence>
<dbReference type="PANTHER" id="PTHR43569">
    <property type="entry name" value="AMIDOHYDROLASE"/>
    <property type="match status" value="1"/>
</dbReference>
<dbReference type="STRING" id="1302689.RG47T_1943"/>
<dbReference type="Proteomes" id="UP000186720">
    <property type="component" value="Unassembled WGS sequence"/>
</dbReference>
<dbReference type="RefSeq" id="WP_074489172.1">
    <property type="nucleotide sequence ID" value="NZ_FPAM01000004.1"/>
</dbReference>
<dbReference type="InterPro" id="IPR006680">
    <property type="entry name" value="Amidohydro-rel"/>
</dbReference>
<reference evidence="3 4" key="1">
    <citation type="submission" date="2016-11" db="EMBL/GenBank/DDBJ databases">
        <title>Whole Genome Sequencing of Mucilaginibacter polytrichastri RG4-7(T) isolated from the moss sample.</title>
        <authorList>
            <person name="Li Y."/>
        </authorList>
    </citation>
    <scope>NUCLEOTIDE SEQUENCE [LARGE SCALE GENOMIC DNA]</scope>
    <source>
        <strain evidence="3 4">RG4-7</strain>
    </source>
</reference>
<keyword evidence="4" id="KW-1185">Reference proteome</keyword>
<sequence length="278" mass="32402">MLKIDSHQHFWKFDPVRDSWINDEMAVLKRDFLPQDLEPILNEFGFDGCIAVQADQSEVETNFLLENAEKNDFIKGVVGWVDLNSAGLEDRLVYYSQFDKLKGFRHILQAEQQRDYMLNDSFLNGINLLTKYGYTFDILIFPDQLKYIKAFVSACPGQQFVIDHLAKPYIKTGELDEWKKDIATLAEFENVYCKISGMVTEASWHGWKQTDFIPYMDIVFSSFGSNRVMYGSDWPVLNLAASYTDVMRIVEHYLKNFTETERNLFFGGNAQRFYKINS</sequence>
<dbReference type="SUPFAM" id="SSF51556">
    <property type="entry name" value="Metallo-dependent hydrolases"/>
    <property type="match status" value="1"/>
</dbReference>
<dbReference type="OrthoDB" id="5450317at2"/>
<evidence type="ECO:0000313" key="4">
    <source>
        <dbReference type="Proteomes" id="UP000186720"/>
    </source>
</evidence>
<dbReference type="InterPro" id="IPR052350">
    <property type="entry name" value="Metallo-dep_Lactonases"/>
</dbReference>
<dbReference type="InterPro" id="IPR032466">
    <property type="entry name" value="Metal_Hydrolase"/>
</dbReference>
<dbReference type="EMBL" id="MPPL01000001">
    <property type="protein sequence ID" value="OKS86487.1"/>
    <property type="molecule type" value="Genomic_DNA"/>
</dbReference>
<dbReference type="Gene3D" id="3.20.20.140">
    <property type="entry name" value="Metal-dependent hydrolases"/>
    <property type="match status" value="1"/>
</dbReference>
<feature type="domain" description="Amidohydrolase-related" evidence="2">
    <location>
        <begin position="4"/>
        <end position="275"/>
    </location>
</feature>
<evidence type="ECO:0000256" key="1">
    <source>
        <dbReference type="ARBA" id="ARBA00038310"/>
    </source>
</evidence>
<dbReference type="GO" id="GO:0016787">
    <property type="term" value="F:hydrolase activity"/>
    <property type="evidence" value="ECO:0007669"/>
    <property type="project" value="InterPro"/>
</dbReference>
<dbReference type="Pfam" id="PF04909">
    <property type="entry name" value="Amidohydro_2"/>
    <property type="match status" value="1"/>
</dbReference>
<organism evidence="3 4">
    <name type="scientific">Mucilaginibacter polytrichastri</name>
    <dbReference type="NCBI Taxonomy" id="1302689"/>
    <lineage>
        <taxon>Bacteria</taxon>
        <taxon>Pseudomonadati</taxon>
        <taxon>Bacteroidota</taxon>
        <taxon>Sphingobacteriia</taxon>
        <taxon>Sphingobacteriales</taxon>
        <taxon>Sphingobacteriaceae</taxon>
        <taxon>Mucilaginibacter</taxon>
    </lineage>
</organism>
<protein>
    <recommendedName>
        <fullName evidence="2">Amidohydrolase-related domain-containing protein</fullName>
    </recommendedName>
</protein>
<proteinExistence type="inferred from homology"/>
<comment type="similarity">
    <text evidence="1">Belongs to the metallo-dependent hydrolases superfamily.</text>
</comment>
<dbReference type="AlphaFoldDB" id="A0A1Q5ZXL4"/>
<accession>A0A1Q5ZXL4</accession>
<comment type="caution">
    <text evidence="3">The sequence shown here is derived from an EMBL/GenBank/DDBJ whole genome shotgun (WGS) entry which is preliminary data.</text>
</comment>
<dbReference type="PANTHER" id="PTHR43569:SF2">
    <property type="entry name" value="AMIDOHYDROLASE-RELATED DOMAIN-CONTAINING PROTEIN"/>
    <property type="match status" value="1"/>
</dbReference>